<evidence type="ECO:0000256" key="11">
    <source>
        <dbReference type="ARBA" id="ARBA00023136"/>
    </source>
</evidence>
<name>A0ABC8IVQ0_ERUVS</name>
<evidence type="ECO:0000259" key="13">
    <source>
        <dbReference type="PROSITE" id="PS50089"/>
    </source>
</evidence>
<gene>
    <name evidence="14" type="ORF">ERUC_LOCUS854</name>
</gene>
<dbReference type="EMBL" id="CAKOAT010026670">
    <property type="protein sequence ID" value="CAH8285161.1"/>
    <property type="molecule type" value="Genomic_DNA"/>
</dbReference>
<dbReference type="AlphaFoldDB" id="A0ABC8IVQ0"/>
<evidence type="ECO:0000256" key="1">
    <source>
        <dbReference type="ARBA" id="ARBA00000900"/>
    </source>
</evidence>
<evidence type="ECO:0000313" key="14">
    <source>
        <dbReference type="EMBL" id="CAH8285161.1"/>
    </source>
</evidence>
<keyword evidence="10" id="KW-1133">Transmembrane helix</keyword>
<keyword evidence="11" id="KW-0472">Membrane</keyword>
<keyword evidence="8" id="KW-0833">Ubl conjugation pathway</keyword>
<accession>A0ABC8IVQ0</accession>
<dbReference type="PANTHER" id="PTHR45977">
    <property type="entry name" value="TARGET OF ERK KINASE MPK-1"/>
    <property type="match status" value="1"/>
</dbReference>
<dbReference type="GO" id="GO:0016020">
    <property type="term" value="C:membrane"/>
    <property type="evidence" value="ECO:0007669"/>
    <property type="project" value="UniProtKB-SubCell"/>
</dbReference>
<protein>
    <recommendedName>
        <fullName evidence="3">RING-type E3 ubiquitin transferase</fullName>
        <ecNumber evidence="3">2.3.2.27</ecNumber>
    </recommendedName>
</protein>
<dbReference type="EC" id="2.3.2.27" evidence="3"/>
<keyword evidence="5" id="KW-0812">Transmembrane</keyword>
<evidence type="ECO:0000313" key="15">
    <source>
        <dbReference type="Proteomes" id="UP001642260"/>
    </source>
</evidence>
<evidence type="ECO:0000256" key="3">
    <source>
        <dbReference type="ARBA" id="ARBA00012483"/>
    </source>
</evidence>
<keyword evidence="6" id="KW-0479">Metal-binding</keyword>
<dbReference type="Pfam" id="PF13639">
    <property type="entry name" value="zf-RING_2"/>
    <property type="match status" value="1"/>
</dbReference>
<evidence type="ECO:0000256" key="7">
    <source>
        <dbReference type="ARBA" id="ARBA00022771"/>
    </source>
</evidence>
<evidence type="ECO:0000256" key="12">
    <source>
        <dbReference type="PROSITE-ProRule" id="PRU00175"/>
    </source>
</evidence>
<evidence type="ECO:0000256" key="2">
    <source>
        <dbReference type="ARBA" id="ARBA00004141"/>
    </source>
</evidence>
<comment type="caution">
    <text evidence="14">The sequence shown here is derived from an EMBL/GenBank/DDBJ whole genome shotgun (WGS) entry which is preliminary data.</text>
</comment>
<evidence type="ECO:0000256" key="8">
    <source>
        <dbReference type="ARBA" id="ARBA00022786"/>
    </source>
</evidence>
<dbReference type="SMART" id="SM00184">
    <property type="entry name" value="RING"/>
    <property type="match status" value="1"/>
</dbReference>
<comment type="subcellular location">
    <subcellularLocation>
        <location evidence="2">Membrane</location>
        <topology evidence="2">Multi-pass membrane protein</topology>
    </subcellularLocation>
</comment>
<keyword evidence="7 12" id="KW-0863">Zinc-finger</keyword>
<keyword evidence="15" id="KW-1185">Reference proteome</keyword>
<evidence type="ECO:0000256" key="4">
    <source>
        <dbReference type="ARBA" id="ARBA00022679"/>
    </source>
</evidence>
<evidence type="ECO:0000256" key="10">
    <source>
        <dbReference type="ARBA" id="ARBA00022989"/>
    </source>
</evidence>
<dbReference type="InterPro" id="IPR001841">
    <property type="entry name" value="Znf_RING"/>
</dbReference>
<keyword evidence="4" id="KW-0808">Transferase</keyword>
<evidence type="ECO:0000256" key="6">
    <source>
        <dbReference type="ARBA" id="ARBA00022723"/>
    </source>
</evidence>
<proteinExistence type="predicted"/>
<dbReference type="CDD" id="cd16454">
    <property type="entry name" value="RING-H2_PA-TM-RING"/>
    <property type="match status" value="1"/>
</dbReference>
<dbReference type="PANTHER" id="PTHR45977:SF4">
    <property type="entry name" value="RING-TYPE DOMAIN-CONTAINING PROTEIN"/>
    <property type="match status" value="1"/>
</dbReference>
<comment type="catalytic activity">
    <reaction evidence="1">
        <text>S-ubiquitinyl-[E2 ubiquitin-conjugating enzyme]-L-cysteine + [acceptor protein]-L-lysine = [E2 ubiquitin-conjugating enzyme]-L-cysteine + N(6)-ubiquitinyl-[acceptor protein]-L-lysine.</text>
        <dbReference type="EC" id="2.3.2.27"/>
    </reaction>
</comment>
<evidence type="ECO:0000256" key="5">
    <source>
        <dbReference type="ARBA" id="ARBA00022692"/>
    </source>
</evidence>
<feature type="domain" description="RING-type" evidence="13">
    <location>
        <begin position="142"/>
        <end position="183"/>
    </location>
</feature>
<dbReference type="GO" id="GO:0008270">
    <property type="term" value="F:zinc ion binding"/>
    <property type="evidence" value="ECO:0007669"/>
    <property type="project" value="UniProtKB-KW"/>
</dbReference>
<dbReference type="InterPro" id="IPR013083">
    <property type="entry name" value="Znf_RING/FYVE/PHD"/>
</dbReference>
<organism evidence="14 15">
    <name type="scientific">Eruca vesicaria subsp. sativa</name>
    <name type="common">Garden rocket</name>
    <name type="synonym">Eruca sativa</name>
    <dbReference type="NCBI Taxonomy" id="29727"/>
    <lineage>
        <taxon>Eukaryota</taxon>
        <taxon>Viridiplantae</taxon>
        <taxon>Streptophyta</taxon>
        <taxon>Embryophyta</taxon>
        <taxon>Tracheophyta</taxon>
        <taxon>Spermatophyta</taxon>
        <taxon>Magnoliopsida</taxon>
        <taxon>eudicotyledons</taxon>
        <taxon>Gunneridae</taxon>
        <taxon>Pentapetalae</taxon>
        <taxon>rosids</taxon>
        <taxon>malvids</taxon>
        <taxon>Brassicales</taxon>
        <taxon>Brassicaceae</taxon>
        <taxon>Brassiceae</taxon>
        <taxon>Eruca</taxon>
    </lineage>
</organism>
<dbReference type="PROSITE" id="PS50089">
    <property type="entry name" value="ZF_RING_2"/>
    <property type="match status" value="1"/>
</dbReference>
<dbReference type="GO" id="GO:0061630">
    <property type="term" value="F:ubiquitin protein ligase activity"/>
    <property type="evidence" value="ECO:0007669"/>
    <property type="project" value="UniProtKB-EC"/>
</dbReference>
<sequence>MNNEPFLRFTSHTQTKPPGVTPKITLQVYIHRPMTQQSVIDFQLPIFTDNEGNLNETEYIDFMLGYHQIKHEDSTMLIHEISEYTMKIITTNILETNYHFQVNLTLTDNNPEETVRLDVDLILTDLEGTTRPLHTEECNDTCTVCFENFNNGSYICALSCGHQFHFPCIDEWLRTNISCPLCRETDV</sequence>
<dbReference type="SUPFAM" id="SSF57850">
    <property type="entry name" value="RING/U-box"/>
    <property type="match status" value="1"/>
</dbReference>
<reference evidence="14 15" key="1">
    <citation type="submission" date="2022-03" db="EMBL/GenBank/DDBJ databases">
        <authorList>
            <person name="Macdonald S."/>
            <person name="Ahmed S."/>
            <person name="Newling K."/>
        </authorList>
    </citation>
    <scope>NUCLEOTIDE SEQUENCE [LARGE SCALE GENOMIC DNA]</scope>
</reference>
<dbReference type="Proteomes" id="UP001642260">
    <property type="component" value="Unassembled WGS sequence"/>
</dbReference>
<dbReference type="Gene3D" id="3.30.40.10">
    <property type="entry name" value="Zinc/RING finger domain, C3HC4 (zinc finger)"/>
    <property type="match status" value="1"/>
</dbReference>
<keyword evidence="9" id="KW-0862">Zinc</keyword>
<evidence type="ECO:0000256" key="9">
    <source>
        <dbReference type="ARBA" id="ARBA00022833"/>
    </source>
</evidence>